<evidence type="ECO:0000313" key="2">
    <source>
        <dbReference type="Proteomes" id="UP000003009"/>
    </source>
</evidence>
<dbReference type="Proteomes" id="UP000003009">
    <property type="component" value="Unassembled WGS sequence"/>
</dbReference>
<organism evidence="1 2">
    <name type="scientific">Kingella oralis ATCC 51147</name>
    <dbReference type="NCBI Taxonomy" id="629741"/>
    <lineage>
        <taxon>Bacteria</taxon>
        <taxon>Pseudomonadati</taxon>
        <taxon>Pseudomonadota</taxon>
        <taxon>Betaproteobacteria</taxon>
        <taxon>Neisseriales</taxon>
        <taxon>Neisseriaceae</taxon>
        <taxon>Kingella</taxon>
    </lineage>
</organism>
<proteinExistence type="predicted"/>
<gene>
    <name evidence="1" type="ORF">GCWU000324_00374</name>
</gene>
<protein>
    <submittedName>
        <fullName evidence="1">Uncharacterized protein</fullName>
    </submittedName>
</protein>
<name>C4GHN9_9NEIS</name>
<keyword evidence="2" id="KW-1185">Reference proteome</keyword>
<comment type="caution">
    <text evidence="1">The sequence shown here is derived from an EMBL/GenBank/DDBJ whole genome shotgun (WGS) entry which is preliminary data.</text>
</comment>
<reference evidence="1" key="1">
    <citation type="submission" date="2009-04" db="EMBL/GenBank/DDBJ databases">
        <authorList>
            <person name="Weinstock G."/>
            <person name="Sodergren E."/>
            <person name="Clifton S."/>
            <person name="Fulton L."/>
            <person name="Fulton B."/>
            <person name="Courtney L."/>
            <person name="Fronick C."/>
            <person name="Harrison M."/>
            <person name="Strong C."/>
            <person name="Farmer C."/>
            <person name="Delahaunty K."/>
            <person name="Markovic C."/>
            <person name="Hall O."/>
            <person name="Minx P."/>
            <person name="Tomlinson C."/>
            <person name="Mitreva M."/>
            <person name="Nelson J."/>
            <person name="Hou S."/>
            <person name="Wollam A."/>
            <person name="Pepin K.H."/>
            <person name="Johnson M."/>
            <person name="Bhonagiri V."/>
            <person name="Nash W.E."/>
            <person name="Warren W."/>
            <person name="Chinwalla A."/>
            <person name="Mardis E.R."/>
            <person name="Wilson R.K."/>
        </authorList>
    </citation>
    <scope>NUCLEOTIDE SEQUENCE [LARGE SCALE GENOMIC DNA]</scope>
    <source>
        <strain evidence="1">ATCC 51147</strain>
    </source>
</reference>
<dbReference type="EMBL" id="ACJW02000002">
    <property type="protein sequence ID" value="EEP68478.1"/>
    <property type="molecule type" value="Genomic_DNA"/>
</dbReference>
<evidence type="ECO:0000313" key="1">
    <source>
        <dbReference type="EMBL" id="EEP68478.1"/>
    </source>
</evidence>
<dbReference type="HOGENOM" id="CLU_2395795_0_0_4"/>
<sequence>MMMSKMVNAEGKWNGFFTFFSIISSLNRSARFQTTKTLLHLVQTLQKDTSRKQLEIGKLHDFYCLVFPNSRPIRPICLNLGQFVLTYFHCLLI</sequence>
<dbReference type="AlphaFoldDB" id="C4GHN9"/>
<accession>C4GHN9</accession>